<protein>
    <submittedName>
        <fullName evidence="2">Uncharacterized protein</fullName>
    </submittedName>
</protein>
<gene>
    <name evidence="2" type="ORF">PCS_00004</name>
</gene>
<name>M5Q3V7_DESAF</name>
<sequence>MAAEATGCPHNRAERFGDRKEPKQEGCQARFTGKAGFAIMGAKRA</sequence>
<dbReference type="Proteomes" id="UP000011922">
    <property type="component" value="Unassembled WGS sequence"/>
</dbReference>
<evidence type="ECO:0000256" key="1">
    <source>
        <dbReference type="SAM" id="MobiDB-lite"/>
    </source>
</evidence>
<feature type="compositionally biased region" description="Basic and acidic residues" evidence="1">
    <location>
        <begin position="11"/>
        <end position="24"/>
    </location>
</feature>
<comment type="caution">
    <text evidence="2">The sequence shown here is derived from an EMBL/GenBank/DDBJ whole genome shotgun (WGS) entry which is preliminary data.</text>
</comment>
<organism evidence="2 3">
    <name type="scientific">Desulfocurvibacter africanus PCS</name>
    <dbReference type="NCBI Taxonomy" id="1262666"/>
    <lineage>
        <taxon>Bacteria</taxon>
        <taxon>Pseudomonadati</taxon>
        <taxon>Thermodesulfobacteriota</taxon>
        <taxon>Desulfovibrionia</taxon>
        <taxon>Desulfovibrionales</taxon>
        <taxon>Desulfovibrionaceae</taxon>
        <taxon>Desulfocurvibacter</taxon>
    </lineage>
</organism>
<accession>M5Q3V7</accession>
<evidence type="ECO:0000313" key="2">
    <source>
        <dbReference type="EMBL" id="EMG39118.1"/>
    </source>
</evidence>
<reference evidence="2 3" key="1">
    <citation type="journal article" date="2013" name="Genome Announc.">
        <title>Draft Genome Sequence for Desulfovibrio africanus Strain PCS.</title>
        <authorList>
            <person name="Brown S.D."/>
            <person name="Utturkar S.M."/>
            <person name="Arkin A.P."/>
            <person name="Deutschbauer A.M."/>
            <person name="Elias D.A."/>
            <person name="Hazen T.C."/>
            <person name="Chakraborty R."/>
        </authorList>
    </citation>
    <scope>NUCLEOTIDE SEQUENCE [LARGE SCALE GENOMIC DNA]</scope>
    <source>
        <strain evidence="2 3">PCS</strain>
    </source>
</reference>
<dbReference type="EMBL" id="AOSV01000001">
    <property type="protein sequence ID" value="EMG39118.1"/>
    <property type="molecule type" value="Genomic_DNA"/>
</dbReference>
<dbReference type="AlphaFoldDB" id="M5Q3V7"/>
<feature type="region of interest" description="Disordered" evidence="1">
    <location>
        <begin position="1"/>
        <end position="28"/>
    </location>
</feature>
<evidence type="ECO:0000313" key="3">
    <source>
        <dbReference type="Proteomes" id="UP000011922"/>
    </source>
</evidence>
<proteinExistence type="predicted"/>
<dbReference type="PATRIC" id="fig|1262666.3.peg.4"/>